<dbReference type="PATRIC" id="fig|1432052.3.peg.6344"/>
<dbReference type="InterPro" id="IPR013785">
    <property type="entry name" value="Aldolase_TIM"/>
</dbReference>
<sequence>MNKLLMEQFEDCPVIAAVKDEEGLKACIDSEIGIVFVLFGDICSISGIVKRLKDAGKTVIVHLDLISGLSGKEIAVTFIRNTTDADGIISTKPALIRQAKECNLFTVMRFFAIDSMAFDNIRRQSESVHPDIIEVLPGLMPKVIRRICTESRIPVIAGGLITDREDIMAALNAGAISISTTNRQVWFM</sequence>
<evidence type="ECO:0000313" key="6">
    <source>
        <dbReference type="Proteomes" id="UP000094271"/>
    </source>
</evidence>
<comment type="caution">
    <text evidence="3">The sequence shown here is derived from an EMBL/GenBank/DDBJ whole genome shotgun (WGS) entry which is preliminary data.</text>
</comment>
<dbReference type="PIRSF" id="PIRSF016897">
    <property type="entry name" value="GlpP"/>
    <property type="match status" value="1"/>
</dbReference>
<dbReference type="EMBL" id="MCGH01000002">
    <property type="protein sequence ID" value="ODM04908.1"/>
    <property type="molecule type" value="Genomic_DNA"/>
</dbReference>
<evidence type="ECO:0000313" key="3">
    <source>
        <dbReference type="EMBL" id="ODR46443.1"/>
    </source>
</evidence>
<dbReference type="GO" id="GO:0006071">
    <property type="term" value="P:glycerol metabolic process"/>
    <property type="evidence" value="ECO:0007669"/>
    <property type="project" value="InterPro"/>
</dbReference>
<dbReference type="EMBL" id="MCGI01000007">
    <property type="protein sequence ID" value="ODM04674.1"/>
    <property type="molecule type" value="Genomic_DNA"/>
</dbReference>
<evidence type="ECO:0000313" key="1">
    <source>
        <dbReference type="EMBL" id="ODM04674.1"/>
    </source>
</evidence>
<name>A0A1E3UDP7_9FIRM</name>
<keyword evidence="7" id="KW-1185">Reference proteome</keyword>
<evidence type="ECO:0000313" key="4">
    <source>
        <dbReference type="EMBL" id="ODR46584.1"/>
    </source>
</evidence>
<dbReference type="Proteomes" id="UP000094271">
    <property type="component" value="Unassembled WGS sequence"/>
</dbReference>
<evidence type="ECO:0000313" key="8">
    <source>
        <dbReference type="Proteomes" id="UP000095003"/>
    </source>
</evidence>
<dbReference type="SUPFAM" id="SSF110391">
    <property type="entry name" value="GlpP-like"/>
    <property type="match status" value="1"/>
</dbReference>
<dbReference type="Proteomes" id="UP000095003">
    <property type="component" value="Unassembled WGS sequence"/>
</dbReference>
<reference evidence="3 6" key="3">
    <citation type="submission" date="2016-08" db="EMBL/GenBank/DDBJ databases">
        <authorList>
            <person name="Seilhamer J.J."/>
        </authorList>
    </citation>
    <scope>NUCLEOTIDE SEQUENCE [LARGE SCALE GENOMIC DNA]</scope>
    <source>
        <strain evidence="3 6">NML150140-1</strain>
    </source>
</reference>
<dbReference type="AlphaFoldDB" id="A0A1E3UDP7"/>
<gene>
    <name evidence="1" type="ORF">BEH84_05736</name>
    <name evidence="3" type="ORF">BEI59_25230</name>
    <name evidence="2" type="ORF">BEI61_00789</name>
    <name evidence="4" type="ORF">BEI63_27745</name>
</gene>
<dbReference type="EMBL" id="MEHA01000024">
    <property type="protein sequence ID" value="ODR46443.1"/>
    <property type="molecule type" value="Genomic_DNA"/>
</dbReference>
<dbReference type="InterPro" id="IPR006699">
    <property type="entry name" value="GlpP"/>
</dbReference>
<reference evidence="5 8" key="1">
    <citation type="submission" date="2016-07" db="EMBL/GenBank/DDBJ databases">
        <title>Characterization of isolates of Eisenbergiella tayi derived from blood cultures, using whole genome sequencing.</title>
        <authorList>
            <person name="Burdz T."/>
            <person name="Wiebe D."/>
            <person name="Huynh C."/>
            <person name="Bernard K."/>
        </authorList>
    </citation>
    <scope>NUCLEOTIDE SEQUENCE [LARGE SCALE GENOMIC DNA]</scope>
    <source>
        <strain evidence="2 5">NML 110608</strain>
        <strain evidence="1 8">NML 120489</strain>
    </source>
</reference>
<evidence type="ECO:0000313" key="2">
    <source>
        <dbReference type="EMBL" id="ODM04908.1"/>
    </source>
</evidence>
<accession>A0A1E3UDP7</accession>
<evidence type="ECO:0000313" key="5">
    <source>
        <dbReference type="Proteomes" id="UP000094067"/>
    </source>
</evidence>
<dbReference type="Proteomes" id="UP000094067">
    <property type="component" value="Unassembled WGS sequence"/>
</dbReference>
<dbReference type="GeneID" id="93300507"/>
<evidence type="ECO:0000313" key="7">
    <source>
        <dbReference type="Proteomes" id="UP000094869"/>
    </source>
</evidence>
<reference evidence="4 7" key="2">
    <citation type="submission" date="2016-08" db="EMBL/GenBank/DDBJ databases">
        <title>Characterization of Isolates of Eisenbergiella tayi Derived from Blood Cultures, Using Whole Genome Sequencing.</title>
        <authorList>
            <person name="Bernier A.-M."/>
            <person name="Burdz T."/>
            <person name="Wiebe D."/>
            <person name="Bernard K."/>
        </authorList>
    </citation>
    <scope>NUCLEOTIDE SEQUENCE [LARGE SCALE GENOMIC DNA]</scope>
    <source>
        <strain evidence="4 7">NML120146</strain>
    </source>
</reference>
<dbReference type="OrthoDB" id="9799580at2"/>
<dbReference type="RefSeq" id="WP_009256281.1">
    <property type="nucleotide sequence ID" value="NZ_BAABXS010000002.1"/>
</dbReference>
<dbReference type="Gene3D" id="3.20.20.70">
    <property type="entry name" value="Aldolase class I"/>
    <property type="match status" value="1"/>
</dbReference>
<dbReference type="Pfam" id="PF04309">
    <property type="entry name" value="G3P_antiterm"/>
    <property type="match status" value="1"/>
</dbReference>
<dbReference type="PANTHER" id="PTHR35787:SF1">
    <property type="entry name" value="GLYCEROL UPTAKE OPERON ANTITERMINATOR REGULATORY PROTEIN"/>
    <property type="match status" value="1"/>
</dbReference>
<proteinExistence type="predicted"/>
<dbReference type="PANTHER" id="PTHR35787">
    <property type="entry name" value="GLYCEROL UPTAKE OPERON ANTITERMINATOR REGULATORY PROTEIN"/>
    <property type="match status" value="1"/>
</dbReference>
<organism evidence="3 6">
    <name type="scientific">Eisenbergiella tayi</name>
    <dbReference type="NCBI Taxonomy" id="1432052"/>
    <lineage>
        <taxon>Bacteria</taxon>
        <taxon>Bacillati</taxon>
        <taxon>Bacillota</taxon>
        <taxon>Clostridia</taxon>
        <taxon>Lachnospirales</taxon>
        <taxon>Lachnospiraceae</taxon>
        <taxon>Eisenbergiella</taxon>
    </lineage>
</organism>
<dbReference type="Proteomes" id="UP000094869">
    <property type="component" value="Unassembled WGS sequence"/>
</dbReference>
<protein>
    <submittedName>
        <fullName evidence="1 3">Antiterminator</fullName>
    </submittedName>
</protein>
<dbReference type="GO" id="GO:0006355">
    <property type="term" value="P:regulation of DNA-templated transcription"/>
    <property type="evidence" value="ECO:0007669"/>
    <property type="project" value="InterPro"/>
</dbReference>
<dbReference type="EMBL" id="MEHD01000049">
    <property type="protein sequence ID" value="ODR46584.1"/>
    <property type="molecule type" value="Genomic_DNA"/>
</dbReference>